<accession>A0A0K2GDI6</accession>
<evidence type="ECO:0000313" key="2">
    <source>
        <dbReference type="Proteomes" id="UP000069205"/>
    </source>
</evidence>
<protein>
    <submittedName>
        <fullName evidence="1">Uncharacterized protein</fullName>
    </submittedName>
</protein>
<dbReference type="RefSeq" id="WP_274519462.1">
    <property type="nucleotide sequence ID" value="NZ_CP011801.1"/>
</dbReference>
<dbReference type="STRING" id="42253.NITMOv2_2491"/>
<name>A0A0K2GDI6_NITMO</name>
<dbReference type="EMBL" id="CP011801">
    <property type="protein sequence ID" value="ALA58904.1"/>
    <property type="molecule type" value="Genomic_DNA"/>
</dbReference>
<dbReference type="PATRIC" id="fig|42253.5.peg.2456"/>
<dbReference type="InterPro" id="IPR043731">
    <property type="entry name" value="DUF5674"/>
</dbReference>
<reference evidence="1 2" key="1">
    <citation type="journal article" date="2015" name="Proc. Natl. Acad. Sci. U.S.A.">
        <title>Expanded metabolic versatility of ubiquitous nitrite-oxidizing bacteria from the genus Nitrospira.</title>
        <authorList>
            <person name="Koch H."/>
            <person name="Lucker S."/>
            <person name="Albertsen M."/>
            <person name="Kitzinger K."/>
            <person name="Herbold C."/>
            <person name="Spieck E."/>
            <person name="Nielsen P.H."/>
            <person name="Wagner M."/>
            <person name="Daims H."/>
        </authorList>
    </citation>
    <scope>NUCLEOTIDE SEQUENCE [LARGE SCALE GENOMIC DNA]</scope>
    <source>
        <strain evidence="1 2">NSP M-1</strain>
    </source>
</reference>
<dbReference type="Proteomes" id="UP000069205">
    <property type="component" value="Chromosome"/>
</dbReference>
<sequence>MPITVVDPGISRADLHAMAERQFGDMVKAVVDVERGVMALGGDLHADEEAVLLDQGSHQRHLWGINLYPDQSDETWIEFDSMITVRPSSGNRSRCVESPSIREAVIAVVNRLVTS</sequence>
<organism evidence="1 2">
    <name type="scientific">Nitrospira moscoviensis</name>
    <dbReference type="NCBI Taxonomy" id="42253"/>
    <lineage>
        <taxon>Bacteria</taxon>
        <taxon>Pseudomonadati</taxon>
        <taxon>Nitrospirota</taxon>
        <taxon>Nitrospiria</taxon>
        <taxon>Nitrospirales</taxon>
        <taxon>Nitrospiraceae</taxon>
        <taxon>Nitrospira</taxon>
    </lineage>
</organism>
<dbReference type="Pfam" id="PF18924">
    <property type="entry name" value="DUF5674"/>
    <property type="match status" value="1"/>
</dbReference>
<dbReference type="KEGG" id="nmv:NITMOv2_2491"/>
<evidence type="ECO:0000313" key="1">
    <source>
        <dbReference type="EMBL" id="ALA58904.1"/>
    </source>
</evidence>
<proteinExistence type="predicted"/>
<gene>
    <name evidence="1" type="ORF">NITMOv2_2491</name>
</gene>
<keyword evidence="2" id="KW-1185">Reference proteome</keyword>
<dbReference type="AlphaFoldDB" id="A0A0K2GDI6"/>